<sequence length="534" mass="57347">MPTVLASVFEKSGLVDLLGRLRAAAEQKGEALKVIATGSTCGYLIENGFDCVKVEEMTGFPEILDGRVKTLHPRVFAGVLSRNSEKDRATLKEHGISEIDVVIVNLYPFEEKMKLDLTLEQLIEFIDIGGPSLLRAGSKNYDRVAVLSSPSQYEDFARAYQAGAVDKAYRLKLAAQVFAQTSRYDSLIEGVLSRASGTGQAEGSESHFPEAASLSLKQVSTLRYGENPHQAAAWYQPPAISGLKHDVSFPPFEKLAGKELSANNILDCYALVRILKDIRPAISGEVACIIKHNNPCGVAIGKNAEEAFDRAYATDPLSAFGGIYGFSQKVEEALAKKIVQGFVEIVAAPDFSPEALKVFESKKNMRVLKLKPSLLGGAVAGAIRIKDMGDFGLILEKDVEKPVSVSEFETACGVKQTVIEHKDDLAFAWNVVKHLTSNAIVVVKDGNAVGFGIGQTSRVASVKLALAQAGEAAKGAILASDAFFPNVDSIEEASAAGIKVIVQPGGSIKDKDVIAKAEELGMTMLLTGQRCFRH</sequence>
<keyword evidence="6 8" id="KW-0378">Hydrolase</keyword>
<evidence type="ECO:0000256" key="2">
    <source>
        <dbReference type="ARBA" id="ARBA00004954"/>
    </source>
</evidence>
<dbReference type="GO" id="GO:0004643">
    <property type="term" value="F:phosphoribosylaminoimidazolecarboxamide formyltransferase activity"/>
    <property type="evidence" value="ECO:0007669"/>
    <property type="project" value="UniProtKB-UniRule"/>
</dbReference>
<dbReference type="SUPFAM" id="SSF53927">
    <property type="entry name" value="Cytidine deaminase-like"/>
    <property type="match status" value="1"/>
</dbReference>
<evidence type="ECO:0000256" key="6">
    <source>
        <dbReference type="ARBA" id="ARBA00022801"/>
    </source>
</evidence>
<organism evidence="10 11">
    <name type="scientific">Candidatus Obscuribacter phosphatis</name>
    <dbReference type="NCBI Taxonomy" id="1906157"/>
    <lineage>
        <taxon>Bacteria</taxon>
        <taxon>Bacillati</taxon>
        <taxon>Candidatus Melainabacteria</taxon>
        <taxon>Candidatus Obscuribacterales</taxon>
        <taxon>Candidatus Obscuribacteraceae</taxon>
        <taxon>Candidatus Obscuribacter</taxon>
    </lineage>
</organism>
<evidence type="ECO:0000256" key="5">
    <source>
        <dbReference type="ARBA" id="ARBA00022755"/>
    </source>
</evidence>
<protein>
    <recommendedName>
        <fullName evidence="8">Bifunctional purine biosynthesis protein PurH</fullName>
    </recommendedName>
    <domain>
        <recommendedName>
            <fullName evidence="8">Phosphoribosylaminoimidazolecarboxamide formyltransferase</fullName>
            <ecNumber evidence="8">2.1.2.3</ecNumber>
        </recommendedName>
        <alternativeName>
            <fullName evidence="8">AICAR transformylase</fullName>
        </alternativeName>
    </domain>
    <domain>
        <recommendedName>
            <fullName evidence="8">IMP cyclohydrolase</fullName>
            <ecNumber evidence="8">3.5.4.10</ecNumber>
        </recommendedName>
        <alternativeName>
            <fullName evidence="8">ATIC</fullName>
        </alternativeName>
        <alternativeName>
            <fullName evidence="8">IMP synthase</fullName>
        </alternativeName>
        <alternativeName>
            <fullName evidence="8">Inosinicase</fullName>
        </alternativeName>
    </domain>
</protein>
<dbReference type="PROSITE" id="PS51855">
    <property type="entry name" value="MGS"/>
    <property type="match status" value="1"/>
</dbReference>
<dbReference type="EC" id="3.5.4.10" evidence="8"/>
<dbReference type="GO" id="GO:0003937">
    <property type="term" value="F:IMP cyclohydrolase activity"/>
    <property type="evidence" value="ECO:0007669"/>
    <property type="project" value="UniProtKB-UniRule"/>
</dbReference>
<dbReference type="Gene3D" id="3.40.50.1380">
    <property type="entry name" value="Methylglyoxal synthase-like domain"/>
    <property type="match status" value="1"/>
</dbReference>
<dbReference type="Proteomes" id="UP000664277">
    <property type="component" value="Unassembled WGS sequence"/>
</dbReference>
<dbReference type="InterPro" id="IPR011607">
    <property type="entry name" value="MGS-like_dom"/>
</dbReference>
<accession>A0A8J7PF36</accession>
<keyword evidence="7 8" id="KW-0511">Multifunctional enzyme</keyword>
<name>A0A8J7PF36_9BACT</name>
<evidence type="ECO:0000259" key="9">
    <source>
        <dbReference type="PROSITE" id="PS51855"/>
    </source>
</evidence>
<dbReference type="GO" id="GO:0005829">
    <property type="term" value="C:cytosol"/>
    <property type="evidence" value="ECO:0007669"/>
    <property type="project" value="TreeGrafter"/>
</dbReference>
<dbReference type="HAMAP" id="MF_00139">
    <property type="entry name" value="PurH"/>
    <property type="match status" value="1"/>
</dbReference>
<evidence type="ECO:0000256" key="4">
    <source>
        <dbReference type="ARBA" id="ARBA00022679"/>
    </source>
</evidence>
<dbReference type="SMART" id="SM00851">
    <property type="entry name" value="MGS"/>
    <property type="match status" value="1"/>
</dbReference>
<dbReference type="CDD" id="cd01421">
    <property type="entry name" value="IMPCH"/>
    <property type="match status" value="1"/>
</dbReference>
<evidence type="ECO:0000256" key="1">
    <source>
        <dbReference type="ARBA" id="ARBA00004844"/>
    </source>
</evidence>
<dbReference type="InterPro" id="IPR024051">
    <property type="entry name" value="AICAR_Tfase_dup_dom_sf"/>
</dbReference>
<dbReference type="InterPro" id="IPR036914">
    <property type="entry name" value="MGS-like_dom_sf"/>
</dbReference>
<comment type="catalytic activity">
    <reaction evidence="8">
        <text>IMP + H2O = 5-formamido-1-(5-phospho-D-ribosyl)imidazole-4-carboxamide</text>
        <dbReference type="Rhea" id="RHEA:18445"/>
        <dbReference type="ChEBI" id="CHEBI:15377"/>
        <dbReference type="ChEBI" id="CHEBI:58053"/>
        <dbReference type="ChEBI" id="CHEBI:58467"/>
        <dbReference type="EC" id="3.5.4.10"/>
    </reaction>
</comment>
<comment type="caution">
    <text evidence="10">The sequence shown here is derived from an EMBL/GenBank/DDBJ whole genome shotgun (WGS) entry which is preliminary data.</text>
</comment>
<evidence type="ECO:0000256" key="3">
    <source>
        <dbReference type="ARBA" id="ARBA00007667"/>
    </source>
</evidence>
<dbReference type="EMBL" id="JAFLCK010000008">
    <property type="protein sequence ID" value="MBN8660132.1"/>
    <property type="molecule type" value="Genomic_DNA"/>
</dbReference>
<comment type="pathway">
    <text evidence="2 8">Purine metabolism; IMP biosynthesis via de novo pathway; 5-formamido-1-(5-phospho-D-ribosyl)imidazole-4-carboxamide from 5-amino-1-(5-phospho-D-ribosyl)imidazole-4-carboxamide (10-formyl THF route): step 1/1.</text>
</comment>
<dbReference type="Pfam" id="PF01808">
    <property type="entry name" value="AICARFT_IMPCHas"/>
    <property type="match status" value="1"/>
</dbReference>
<evidence type="ECO:0000256" key="7">
    <source>
        <dbReference type="ARBA" id="ARBA00023268"/>
    </source>
</evidence>
<dbReference type="InterPro" id="IPR016193">
    <property type="entry name" value="Cytidine_deaminase-like"/>
</dbReference>
<reference evidence="10" key="1">
    <citation type="submission" date="2021-02" db="EMBL/GenBank/DDBJ databases">
        <title>Genome-Resolved Metagenomics of a Microbial Community Performing Photosynthetic Biological Nutrient Removal.</title>
        <authorList>
            <person name="Mcdaniel E.A."/>
        </authorList>
    </citation>
    <scope>NUCLEOTIDE SEQUENCE</scope>
    <source>
        <strain evidence="10">UWPOB_OBS1</strain>
    </source>
</reference>
<dbReference type="PIRSF" id="PIRSF000414">
    <property type="entry name" value="AICARFT_IMPCHas"/>
    <property type="match status" value="1"/>
</dbReference>
<keyword evidence="5 8" id="KW-0658">Purine biosynthesis</keyword>
<evidence type="ECO:0000313" key="11">
    <source>
        <dbReference type="Proteomes" id="UP000664277"/>
    </source>
</evidence>
<comment type="domain">
    <text evidence="8">The IMP cyclohydrolase activity resides in the N-terminal region.</text>
</comment>
<dbReference type="NCBIfam" id="NF002049">
    <property type="entry name" value="PRK00881.1"/>
    <property type="match status" value="1"/>
</dbReference>
<dbReference type="SUPFAM" id="SSF52335">
    <property type="entry name" value="Methylglyoxal synthase-like"/>
    <property type="match status" value="1"/>
</dbReference>
<dbReference type="FunFam" id="3.40.50.1380:FF:000001">
    <property type="entry name" value="Bifunctional purine biosynthesis protein PurH"/>
    <property type="match status" value="1"/>
</dbReference>
<dbReference type="Gene3D" id="3.40.140.20">
    <property type="match status" value="2"/>
</dbReference>
<dbReference type="Pfam" id="PF02142">
    <property type="entry name" value="MGS"/>
    <property type="match status" value="1"/>
</dbReference>
<dbReference type="PANTHER" id="PTHR11692:SF0">
    <property type="entry name" value="BIFUNCTIONAL PURINE BIOSYNTHESIS PROTEIN ATIC"/>
    <property type="match status" value="1"/>
</dbReference>
<dbReference type="UniPathway" id="UPA00074">
    <property type="reaction ID" value="UER00133"/>
</dbReference>
<evidence type="ECO:0000256" key="8">
    <source>
        <dbReference type="HAMAP-Rule" id="MF_00139"/>
    </source>
</evidence>
<comment type="pathway">
    <text evidence="1 8">Purine metabolism; IMP biosynthesis via de novo pathway; IMP from 5-formamido-1-(5-phospho-D-ribosyl)imidazole-4-carboxamide: step 1/1.</text>
</comment>
<dbReference type="SMART" id="SM00798">
    <property type="entry name" value="AICARFT_IMPCHas"/>
    <property type="match status" value="1"/>
</dbReference>
<dbReference type="EC" id="2.1.2.3" evidence="8"/>
<dbReference type="InterPro" id="IPR002695">
    <property type="entry name" value="PurH-like"/>
</dbReference>
<comment type="catalytic activity">
    <reaction evidence="8">
        <text>(6R)-10-formyltetrahydrofolate + 5-amino-1-(5-phospho-beta-D-ribosyl)imidazole-4-carboxamide = 5-formamido-1-(5-phospho-D-ribosyl)imidazole-4-carboxamide + (6S)-5,6,7,8-tetrahydrofolate</text>
        <dbReference type="Rhea" id="RHEA:22192"/>
        <dbReference type="ChEBI" id="CHEBI:57453"/>
        <dbReference type="ChEBI" id="CHEBI:58467"/>
        <dbReference type="ChEBI" id="CHEBI:58475"/>
        <dbReference type="ChEBI" id="CHEBI:195366"/>
        <dbReference type="EC" id="2.1.2.3"/>
    </reaction>
</comment>
<evidence type="ECO:0000313" key="10">
    <source>
        <dbReference type="EMBL" id="MBN8660132.1"/>
    </source>
</evidence>
<dbReference type="PANTHER" id="PTHR11692">
    <property type="entry name" value="BIFUNCTIONAL PURINE BIOSYNTHESIS PROTEIN PURH"/>
    <property type="match status" value="1"/>
</dbReference>
<comment type="similarity">
    <text evidence="3 8">Belongs to the PurH family.</text>
</comment>
<dbReference type="AlphaFoldDB" id="A0A8J7PF36"/>
<proteinExistence type="inferred from homology"/>
<feature type="domain" description="MGS-like" evidence="9">
    <location>
        <begin position="1"/>
        <end position="148"/>
    </location>
</feature>
<dbReference type="GO" id="GO:0006189">
    <property type="term" value="P:'de novo' IMP biosynthetic process"/>
    <property type="evidence" value="ECO:0007669"/>
    <property type="project" value="UniProtKB-UniRule"/>
</dbReference>
<gene>
    <name evidence="8 10" type="primary">purH</name>
    <name evidence="10" type="ORF">J0M35_07195</name>
</gene>
<keyword evidence="4 8" id="KW-0808">Transferase</keyword>